<dbReference type="InterPro" id="IPR026816">
    <property type="entry name" value="Flavodoxin_dom"/>
</dbReference>
<comment type="caution">
    <text evidence="2">The sequence shown here is derived from an EMBL/GenBank/DDBJ whole genome shotgun (WGS) entry which is preliminary data.</text>
</comment>
<name>K2A3U2_9BACT</name>
<dbReference type="Gene3D" id="3.40.50.360">
    <property type="match status" value="1"/>
</dbReference>
<feature type="domain" description="Flavodoxin-like" evidence="1">
    <location>
        <begin position="4"/>
        <end position="151"/>
    </location>
</feature>
<dbReference type="PANTHER" id="PTHR38030">
    <property type="entry name" value="PROTOPORPHYRINOGEN IX DEHYDROGENASE [MENAQUINONE]"/>
    <property type="match status" value="1"/>
</dbReference>
<reference evidence="2" key="1">
    <citation type="journal article" date="2012" name="Science">
        <title>Fermentation, hydrogen, and sulfur metabolism in multiple uncultivated bacterial phyla.</title>
        <authorList>
            <person name="Wrighton K.C."/>
            <person name="Thomas B.C."/>
            <person name="Sharon I."/>
            <person name="Miller C.S."/>
            <person name="Castelle C.J."/>
            <person name="VerBerkmoes N.C."/>
            <person name="Wilkins M.J."/>
            <person name="Hettich R.L."/>
            <person name="Lipton M.S."/>
            <person name="Williams K.H."/>
            <person name="Long P.E."/>
            <person name="Banfield J.F."/>
        </authorList>
    </citation>
    <scope>NUCLEOTIDE SEQUENCE [LARGE SCALE GENOMIC DNA]</scope>
</reference>
<evidence type="ECO:0000313" key="2">
    <source>
        <dbReference type="EMBL" id="EKD44744.1"/>
    </source>
</evidence>
<dbReference type="PROSITE" id="PS50902">
    <property type="entry name" value="FLAVODOXIN_LIKE"/>
    <property type="match status" value="1"/>
</dbReference>
<dbReference type="GO" id="GO:0010181">
    <property type="term" value="F:FMN binding"/>
    <property type="evidence" value="ECO:0007669"/>
    <property type="project" value="InterPro"/>
</dbReference>
<evidence type="ECO:0000259" key="1">
    <source>
        <dbReference type="PROSITE" id="PS50902"/>
    </source>
</evidence>
<dbReference type="InterPro" id="IPR029039">
    <property type="entry name" value="Flavoprotein-like_sf"/>
</dbReference>
<dbReference type="AlphaFoldDB" id="K2A3U2"/>
<accession>K2A3U2</accession>
<dbReference type="InterPro" id="IPR052200">
    <property type="entry name" value="Protoporphyrinogen_IX_DH"/>
</dbReference>
<proteinExistence type="predicted"/>
<gene>
    <name evidence="2" type="ORF">ACD_71C00021G0002</name>
</gene>
<organism evidence="2">
    <name type="scientific">uncultured bacterium</name>
    <name type="common">gcode 4</name>
    <dbReference type="NCBI Taxonomy" id="1234023"/>
    <lineage>
        <taxon>Bacteria</taxon>
        <taxon>environmental samples</taxon>
    </lineage>
</organism>
<dbReference type="Pfam" id="PF12724">
    <property type="entry name" value="Flavodoxin_5"/>
    <property type="match status" value="1"/>
</dbReference>
<dbReference type="GO" id="GO:0070819">
    <property type="term" value="F:menaquinone-dependent protoporphyrinogen oxidase activity"/>
    <property type="evidence" value="ECO:0007669"/>
    <property type="project" value="TreeGrafter"/>
</dbReference>
<dbReference type="SUPFAM" id="SSF52218">
    <property type="entry name" value="Flavoproteins"/>
    <property type="match status" value="1"/>
</dbReference>
<dbReference type="GO" id="GO:0006783">
    <property type="term" value="P:heme biosynthetic process"/>
    <property type="evidence" value="ECO:0007669"/>
    <property type="project" value="TreeGrafter"/>
</dbReference>
<sequence>MKSLIIYKSIHHKNTQRIAIVMAKILNADLISPEKVNFNNLKNYDLFGFGSGIYFSAHHESLFKLLDDIPQMKGKKAFIITTSGTWEIRLLNDFNTPLKKKLKEKGFNVIGIFTCRGFDSFGLTKYIGGLNKGRPNEDDIKKAQEFAEKLIGT</sequence>
<protein>
    <submittedName>
        <fullName evidence="2">Flavodoxin</fullName>
    </submittedName>
</protein>
<dbReference type="PANTHER" id="PTHR38030:SF2">
    <property type="entry name" value="PROTOPORPHYRINOGEN IX DEHYDROGENASE [QUINONE]"/>
    <property type="match status" value="1"/>
</dbReference>
<dbReference type="InterPro" id="IPR008254">
    <property type="entry name" value="Flavodoxin/NO_synth"/>
</dbReference>
<dbReference type="EMBL" id="AMFJ01028752">
    <property type="protein sequence ID" value="EKD44744.1"/>
    <property type="molecule type" value="Genomic_DNA"/>
</dbReference>